<dbReference type="GO" id="GO:0007062">
    <property type="term" value="P:sister chromatid cohesion"/>
    <property type="evidence" value="ECO:0007669"/>
    <property type="project" value="InterPro"/>
</dbReference>
<keyword evidence="7 11" id="KW-0175">Coiled coil</keyword>
<dbReference type="GO" id="GO:0005524">
    <property type="term" value="F:ATP binding"/>
    <property type="evidence" value="ECO:0007669"/>
    <property type="project" value="InterPro"/>
</dbReference>
<feature type="coiled-coil region" evidence="11">
    <location>
        <begin position="712"/>
        <end position="782"/>
    </location>
</feature>
<dbReference type="InterPro" id="IPR028468">
    <property type="entry name" value="Smc1_ABC"/>
</dbReference>
<dbReference type="Pfam" id="PF06470">
    <property type="entry name" value="SMC_hinge"/>
    <property type="match status" value="1"/>
</dbReference>
<keyword evidence="9" id="KW-0131">Cell cycle</keyword>
<evidence type="ECO:0000256" key="4">
    <source>
        <dbReference type="ARBA" id="ARBA00022454"/>
    </source>
</evidence>
<sequence length="1231" mass="141721">MGHITRLELEDFKSYGGKHVIGPFSRFTAVIGPNGSGKSNLMDAISFVLGVNSRHLRSTQLKDLIHKSPSPNTTDTNPNELKKGAHVTLVYSTENDLPPAKSNEILFGRRISSKGVSSYHYNAEEVSWDTYQNKLKSIGVLVKARNFLVFQGDVEAIASKKPEELSKLFEQISFSDEKRKQYDELMVAKVLAEENTIFAYQKKKGLVAEKRLVKEQREEAKEYEAKQGQLNDIKVEHYLWQLFQVSKKIETHKTESKSIEEDLAAFSTKEEAMLSEYKDKKKAHSNRLREVNKTRETLRSLRKKVEKLQPKVIQLEQKRSFCVKQLEEARQNQSKTKAKAVKKEEEISNLQRDLDELKEAQNDFEQQLSRQSGSDKENLVMEGKQLDEYHRIREAVQVRTNILRGKWDSMKRQLSADEQKKELLIQECSDNDNVVSVLTEDLKDVDSKINHLKEDIAEINRAINDIEKKIRQAENEIRNEAKRREQLEKDYDNVNQKLQLLRDEKRQYQADSRKNETIETLQRLYPGVRGRLADLCKPVQRKYNMALTVAIGRHLDALVVNDYKTGQDCIKYLRESRLGTASFIPLDKIRVKPINERFRTLGNNTKLVLDTIEYEPEFEPALLYAVADTVVCDTIESARALCFVKGEKVKAVTLNGMVVNKNGSMTGGRTQRDLSRAGRWDEKEIEELQTRKNEIYDALHALNSHGSSYSTVLTLRVELEELQNRIRYAKAELITTEAKKPSIVSRLSDAQTRNETILKPEIEKYEKATAERQGQIDAMEEEIHTIEDAMFADFSKRLGIPSIRVYEENNVKQHQQKLETKRKLTEHIAKIEAQIAYLRSQKYDESLQQINEKIKHGKEMLEKLTREETELENSLCDVENEKKEQEKALKALTKKVDDLESELQSKAEEKSDVEKKKSEIAKRLTNEETRLEYLYEQQREILRRSNLDQVSLPVNGEEQDRATLSDSAEAEASELGLGENAHIGLNIDFASVKDKSVLIDKTEAYNKANAKFEEQITELQSELERMQPNMRALDKYEEILARIAKEETELERIKQQCHEATTKFEEIKSVRYDRFMEAFNHVSNVIDETYKQLTKSSKHLLGGTAYLSLENTEEPYLNGIKYHAMPPMKRFREMEQLSGGEKTVAALALLFAIHTYRPSPFFILDEVDAALDNVNVNKVSNFIANCGVQCIVISLKDLFYEKADSLVGICKDIATQRSKSLTLDLTQFEEK</sequence>
<comment type="subcellular location">
    <subcellularLocation>
        <location evidence="2">Chromosome</location>
    </subcellularLocation>
    <subcellularLocation>
        <location evidence="1 10">Nucleus</location>
    </subcellularLocation>
</comment>
<feature type="domain" description="SMC hinge" evidence="12">
    <location>
        <begin position="526"/>
        <end position="642"/>
    </location>
</feature>
<keyword evidence="5" id="KW-0132">Cell division</keyword>
<evidence type="ECO:0000313" key="13">
    <source>
        <dbReference type="EMBL" id="CCI44657.1"/>
    </source>
</evidence>
<dbReference type="InterPro" id="IPR036277">
    <property type="entry name" value="SMC_hinge_sf"/>
</dbReference>
<evidence type="ECO:0000256" key="11">
    <source>
        <dbReference type="SAM" id="Coils"/>
    </source>
</evidence>
<dbReference type="SUPFAM" id="SSF75553">
    <property type="entry name" value="Smc hinge domain"/>
    <property type="match status" value="1"/>
</dbReference>
<protein>
    <recommendedName>
        <fullName evidence="10">Structural maintenance of chromosomes protein</fullName>
    </recommendedName>
</protein>
<dbReference type="EMBL" id="CAIX01000075">
    <property type="protein sequence ID" value="CCI44657.1"/>
    <property type="molecule type" value="Genomic_DNA"/>
</dbReference>
<dbReference type="GO" id="GO:0003677">
    <property type="term" value="F:DNA binding"/>
    <property type="evidence" value="ECO:0007669"/>
    <property type="project" value="TreeGrafter"/>
</dbReference>
<feature type="coiled-coil region" evidence="11">
    <location>
        <begin position="1002"/>
        <end position="1063"/>
    </location>
</feature>
<dbReference type="Gene3D" id="3.30.70.1620">
    <property type="match status" value="1"/>
</dbReference>
<feature type="coiled-coil region" evidence="11">
    <location>
        <begin position="435"/>
        <end position="511"/>
    </location>
</feature>
<dbReference type="PANTHER" id="PTHR18937:SF12">
    <property type="entry name" value="STRUCTURAL MAINTENANCE OF CHROMOSOMES PROTEIN"/>
    <property type="match status" value="1"/>
</dbReference>
<dbReference type="SUPFAM" id="SSF52540">
    <property type="entry name" value="P-loop containing nucleoside triphosphate hydrolases"/>
    <property type="match status" value="1"/>
</dbReference>
<evidence type="ECO:0000256" key="6">
    <source>
        <dbReference type="ARBA" id="ARBA00022776"/>
    </source>
</evidence>
<evidence type="ECO:0000256" key="8">
    <source>
        <dbReference type="ARBA" id="ARBA00023242"/>
    </source>
</evidence>
<dbReference type="Proteomes" id="UP000053237">
    <property type="component" value="Unassembled WGS sequence"/>
</dbReference>
<dbReference type="Gene3D" id="1.20.1060.20">
    <property type="match status" value="1"/>
</dbReference>
<dbReference type="STRING" id="65357.A0A024GD06"/>
<accession>A0A024GD06</accession>
<evidence type="ECO:0000256" key="3">
    <source>
        <dbReference type="ARBA" id="ARBA00005597"/>
    </source>
</evidence>
<feature type="coiled-coil region" evidence="11">
    <location>
        <begin position="274"/>
        <end position="370"/>
    </location>
</feature>
<dbReference type="GO" id="GO:0051301">
    <property type="term" value="P:cell division"/>
    <property type="evidence" value="ECO:0007669"/>
    <property type="project" value="UniProtKB-KW"/>
</dbReference>
<dbReference type="GO" id="GO:0016887">
    <property type="term" value="F:ATP hydrolysis activity"/>
    <property type="evidence" value="ECO:0007669"/>
    <property type="project" value="InterPro"/>
</dbReference>
<keyword evidence="6" id="KW-0498">Mitosis</keyword>
<dbReference type="GO" id="GO:0008278">
    <property type="term" value="C:cohesin complex"/>
    <property type="evidence" value="ECO:0007669"/>
    <property type="project" value="InterPro"/>
</dbReference>
<evidence type="ECO:0000256" key="5">
    <source>
        <dbReference type="ARBA" id="ARBA00022618"/>
    </source>
</evidence>
<proteinExistence type="inferred from homology"/>
<name>A0A024GD06_9STRA</name>
<organism evidence="13 14">
    <name type="scientific">Albugo candida</name>
    <dbReference type="NCBI Taxonomy" id="65357"/>
    <lineage>
        <taxon>Eukaryota</taxon>
        <taxon>Sar</taxon>
        <taxon>Stramenopiles</taxon>
        <taxon>Oomycota</taxon>
        <taxon>Peronosporomycetes</taxon>
        <taxon>Albuginales</taxon>
        <taxon>Albuginaceae</taxon>
        <taxon>Albugo</taxon>
    </lineage>
</organism>
<keyword evidence="8 10" id="KW-0539">Nucleus</keyword>
<dbReference type="InterPro" id="IPR003395">
    <property type="entry name" value="RecF/RecN/SMC_N"/>
</dbReference>
<comment type="similarity">
    <text evidence="3">Belongs to the SMC family. SMC1 subfamily.</text>
</comment>
<feature type="coiled-coil region" evidence="11">
    <location>
        <begin position="821"/>
        <end position="916"/>
    </location>
</feature>
<evidence type="ECO:0000256" key="10">
    <source>
        <dbReference type="PIRNR" id="PIRNR005719"/>
    </source>
</evidence>
<evidence type="ECO:0000256" key="1">
    <source>
        <dbReference type="ARBA" id="ARBA00004123"/>
    </source>
</evidence>
<gene>
    <name evidence="13" type="ORF">BN9_054660</name>
</gene>
<dbReference type="OrthoDB" id="5575062at2759"/>
<dbReference type="Pfam" id="PF02463">
    <property type="entry name" value="SMC_N"/>
    <property type="match status" value="1"/>
</dbReference>
<dbReference type="PIRSF" id="PIRSF005719">
    <property type="entry name" value="SMC"/>
    <property type="match status" value="1"/>
</dbReference>
<dbReference type="InterPro" id="IPR010935">
    <property type="entry name" value="SMC_hinge"/>
</dbReference>
<evidence type="ECO:0000256" key="9">
    <source>
        <dbReference type="ARBA" id="ARBA00023306"/>
    </source>
</evidence>
<evidence type="ECO:0000313" key="14">
    <source>
        <dbReference type="Proteomes" id="UP000053237"/>
    </source>
</evidence>
<dbReference type="GO" id="GO:0005634">
    <property type="term" value="C:nucleus"/>
    <property type="evidence" value="ECO:0007669"/>
    <property type="project" value="UniProtKB-SubCell"/>
</dbReference>
<dbReference type="AlphaFoldDB" id="A0A024GD06"/>
<reference evidence="13 14" key="1">
    <citation type="submission" date="2012-05" db="EMBL/GenBank/DDBJ databases">
        <title>Recombination and specialization in a pathogen metapopulation.</title>
        <authorList>
            <person name="Gardiner A."/>
            <person name="Kemen E."/>
            <person name="Schultz-Larsen T."/>
            <person name="MacLean D."/>
            <person name="Van Oosterhout C."/>
            <person name="Jones J.D.G."/>
        </authorList>
    </citation>
    <scope>NUCLEOTIDE SEQUENCE [LARGE SCALE GENOMIC DNA]</scope>
    <source>
        <strain evidence="13 14">Ac Nc2</strain>
    </source>
</reference>
<evidence type="ECO:0000256" key="2">
    <source>
        <dbReference type="ARBA" id="ARBA00004286"/>
    </source>
</evidence>
<dbReference type="Gene3D" id="3.40.50.300">
    <property type="entry name" value="P-loop containing nucleotide triphosphate hydrolases"/>
    <property type="match status" value="2"/>
</dbReference>
<dbReference type="SMART" id="SM00968">
    <property type="entry name" value="SMC_hinge"/>
    <property type="match status" value="1"/>
</dbReference>
<feature type="coiled-coil region" evidence="11">
    <location>
        <begin position="206"/>
        <end position="233"/>
    </location>
</feature>
<keyword evidence="14" id="KW-1185">Reference proteome</keyword>
<evidence type="ECO:0000256" key="7">
    <source>
        <dbReference type="ARBA" id="ARBA00023054"/>
    </source>
</evidence>
<dbReference type="CDD" id="cd03275">
    <property type="entry name" value="ABC_SMC1_euk"/>
    <property type="match status" value="1"/>
</dbReference>
<dbReference type="InParanoid" id="A0A024GD06"/>
<comment type="caution">
    <text evidence="13">The sequence shown here is derived from an EMBL/GenBank/DDBJ whole genome shotgun (WGS) entry which is preliminary data.</text>
</comment>
<dbReference type="InterPro" id="IPR027417">
    <property type="entry name" value="P-loop_NTPase"/>
</dbReference>
<dbReference type="PANTHER" id="PTHR18937">
    <property type="entry name" value="STRUCTURAL MAINTENANCE OF CHROMOSOMES SMC FAMILY MEMBER"/>
    <property type="match status" value="1"/>
</dbReference>
<evidence type="ECO:0000259" key="12">
    <source>
        <dbReference type="SMART" id="SM00968"/>
    </source>
</evidence>
<dbReference type="InterPro" id="IPR024704">
    <property type="entry name" value="SMC"/>
</dbReference>
<keyword evidence="4" id="KW-0158">Chromosome</keyword>